<evidence type="ECO:0000313" key="3">
    <source>
        <dbReference type="Proteomes" id="UP000279259"/>
    </source>
</evidence>
<dbReference type="Proteomes" id="UP000279259">
    <property type="component" value="Unassembled WGS sequence"/>
</dbReference>
<organism evidence="2 3">
    <name type="scientific">Saitozyma podzolica</name>
    <dbReference type="NCBI Taxonomy" id="1890683"/>
    <lineage>
        <taxon>Eukaryota</taxon>
        <taxon>Fungi</taxon>
        <taxon>Dikarya</taxon>
        <taxon>Basidiomycota</taxon>
        <taxon>Agaricomycotina</taxon>
        <taxon>Tremellomycetes</taxon>
        <taxon>Tremellales</taxon>
        <taxon>Trimorphomycetaceae</taxon>
        <taxon>Saitozyma</taxon>
    </lineage>
</organism>
<sequence>MTALEAIETSAHTDPMASEVYVGALVARGTPTADLEKAGHPPVKPALPPFPDGGNMAWMVVAGSWLVLVRGDAPSSHCSVPLACPTRLASSSRTTNSPGTAKRPPPPNCSSYSSSALSLVHSTVVGYELARDASISTTARATLMLLTLLENNRRLSHHLYCS</sequence>
<evidence type="ECO:0000313" key="2">
    <source>
        <dbReference type="EMBL" id="RSH85534.1"/>
    </source>
</evidence>
<feature type="region of interest" description="Disordered" evidence="1">
    <location>
        <begin position="88"/>
        <end position="110"/>
    </location>
</feature>
<evidence type="ECO:0000256" key="1">
    <source>
        <dbReference type="SAM" id="MobiDB-lite"/>
    </source>
</evidence>
<feature type="compositionally biased region" description="Polar residues" evidence="1">
    <location>
        <begin position="88"/>
        <end position="99"/>
    </location>
</feature>
<comment type="caution">
    <text evidence="2">The sequence shown here is derived from an EMBL/GenBank/DDBJ whole genome shotgun (WGS) entry which is preliminary data.</text>
</comment>
<dbReference type="AlphaFoldDB" id="A0A427Y339"/>
<accession>A0A427Y339</accession>
<proteinExistence type="predicted"/>
<protein>
    <submittedName>
        <fullName evidence="2">Uncharacterized protein</fullName>
    </submittedName>
</protein>
<gene>
    <name evidence="2" type="ORF">EHS25_004930</name>
</gene>
<name>A0A427Y339_9TREE</name>
<dbReference type="EMBL" id="RSCD01000020">
    <property type="protein sequence ID" value="RSH85534.1"/>
    <property type="molecule type" value="Genomic_DNA"/>
</dbReference>
<keyword evidence="3" id="KW-1185">Reference proteome</keyword>
<reference evidence="2 3" key="1">
    <citation type="submission" date="2018-11" db="EMBL/GenBank/DDBJ databases">
        <title>Genome sequence of Saitozyma podzolica DSM 27192.</title>
        <authorList>
            <person name="Aliyu H."/>
            <person name="Gorte O."/>
            <person name="Ochsenreither K."/>
        </authorList>
    </citation>
    <scope>NUCLEOTIDE SEQUENCE [LARGE SCALE GENOMIC DNA]</scope>
    <source>
        <strain evidence="2 3">DSM 27192</strain>
    </source>
</reference>